<dbReference type="EnsemblMetazoa" id="GPAI004793-RA">
    <property type="protein sequence ID" value="GPAI004793-PA"/>
    <property type="gene ID" value="GPAI004793"/>
</dbReference>
<dbReference type="Proteomes" id="UP000092445">
    <property type="component" value="Unassembled WGS sequence"/>
</dbReference>
<dbReference type="AlphaFoldDB" id="A0A1A9Z5W0"/>
<organism evidence="1 2">
    <name type="scientific">Glossina pallidipes</name>
    <name type="common">Tsetse fly</name>
    <dbReference type="NCBI Taxonomy" id="7398"/>
    <lineage>
        <taxon>Eukaryota</taxon>
        <taxon>Metazoa</taxon>
        <taxon>Ecdysozoa</taxon>
        <taxon>Arthropoda</taxon>
        <taxon>Hexapoda</taxon>
        <taxon>Insecta</taxon>
        <taxon>Pterygota</taxon>
        <taxon>Neoptera</taxon>
        <taxon>Endopterygota</taxon>
        <taxon>Diptera</taxon>
        <taxon>Brachycera</taxon>
        <taxon>Muscomorpha</taxon>
        <taxon>Hippoboscoidea</taxon>
        <taxon>Glossinidae</taxon>
        <taxon>Glossina</taxon>
    </lineage>
</organism>
<proteinExistence type="predicted"/>
<reference evidence="1" key="2">
    <citation type="submission" date="2020-05" db="UniProtKB">
        <authorList>
            <consortium name="EnsemblMetazoa"/>
        </authorList>
    </citation>
    <scope>IDENTIFICATION</scope>
    <source>
        <strain evidence="1">IAEA</strain>
    </source>
</reference>
<keyword evidence="2" id="KW-1185">Reference proteome</keyword>
<sequence length="131" mass="14390">MVIKAKTPYSRAQGGGFDRGIESMFSLLLRLNPKIESKDFLRCFGQLEVFVLSEEPSLPLLETLFFGDWKVTLRTRVLEKVFGAGKVFISSFAIVGSCRSVTSFDSMLQYVSSCTADFLGGKGGGISRVNT</sequence>
<reference evidence="2" key="1">
    <citation type="submission" date="2014-03" db="EMBL/GenBank/DDBJ databases">
        <authorList>
            <person name="Aksoy S."/>
            <person name="Warren W."/>
            <person name="Wilson R.K."/>
        </authorList>
    </citation>
    <scope>NUCLEOTIDE SEQUENCE [LARGE SCALE GENOMIC DNA]</scope>
    <source>
        <strain evidence="2">IAEA</strain>
    </source>
</reference>
<dbReference type="VEuPathDB" id="VectorBase:GPAI004793"/>
<evidence type="ECO:0000313" key="1">
    <source>
        <dbReference type="EnsemblMetazoa" id="GPAI004793-PA"/>
    </source>
</evidence>
<evidence type="ECO:0000313" key="2">
    <source>
        <dbReference type="Proteomes" id="UP000092445"/>
    </source>
</evidence>
<name>A0A1A9Z5W0_GLOPL</name>
<protein>
    <submittedName>
        <fullName evidence="1">Uncharacterized protein</fullName>
    </submittedName>
</protein>
<accession>A0A1A9Z5W0</accession>